<evidence type="ECO:0000313" key="1">
    <source>
        <dbReference type="EMBL" id="KAF4136951.1"/>
    </source>
</evidence>
<organism evidence="1 2">
    <name type="scientific">Phytophthora infestans</name>
    <name type="common">Potato late blight agent</name>
    <name type="synonym">Botrytis infestans</name>
    <dbReference type="NCBI Taxonomy" id="4787"/>
    <lineage>
        <taxon>Eukaryota</taxon>
        <taxon>Sar</taxon>
        <taxon>Stramenopiles</taxon>
        <taxon>Oomycota</taxon>
        <taxon>Peronosporomycetes</taxon>
        <taxon>Peronosporales</taxon>
        <taxon>Peronosporaceae</taxon>
        <taxon>Phytophthora</taxon>
    </lineage>
</organism>
<evidence type="ECO:0000313" key="2">
    <source>
        <dbReference type="Proteomes" id="UP000704712"/>
    </source>
</evidence>
<proteinExistence type="predicted"/>
<comment type="caution">
    <text evidence="1">The sequence shown here is derived from an EMBL/GenBank/DDBJ whole genome shotgun (WGS) entry which is preliminary data.</text>
</comment>
<protein>
    <submittedName>
        <fullName evidence="1">Uncharacterized protein</fullName>
    </submittedName>
</protein>
<dbReference type="EMBL" id="JAACNO010001886">
    <property type="protein sequence ID" value="KAF4136951.1"/>
    <property type="molecule type" value="Genomic_DNA"/>
</dbReference>
<gene>
    <name evidence="1" type="ORF">GN958_ATG13848</name>
</gene>
<dbReference type="AlphaFoldDB" id="A0A8S9U7U6"/>
<name>A0A8S9U7U6_PHYIN</name>
<dbReference type="Proteomes" id="UP000704712">
    <property type="component" value="Unassembled WGS sequence"/>
</dbReference>
<sequence length="100" mass="11255">MWRRSLSLRTKLQTLKRQPVAAHSRFLSSVGPTPEEQEMLNEPREAMDYDVLLVGAGSGRPLDTPVTKDKFLLLTEDKSLGLPHFLLPREEHNEGNSSSV</sequence>
<reference evidence="1" key="1">
    <citation type="submission" date="2020-03" db="EMBL/GenBank/DDBJ databases">
        <title>Hybrid Assembly of Korean Phytophthora infestans isolates.</title>
        <authorList>
            <person name="Prokchorchik M."/>
            <person name="Lee Y."/>
            <person name="Seo J."/>
            <person name="Cho J.-H."/>
            <person name="Park Y.-E."/>
            <person name="Jang D.-C."/>
            <person name="Im J.-S."/>
            <person name="Choi J.-G."/>
            <person name="Park H.-J."/>
            <person name="Lee G.-B."/>
            <person name="Lee Y.-G."/>
            <person name="Hong S.-Y."/>
            <person name="Cho K."/>
            <person name="Sohn K.H."/>
        </authorList>
    </citation>
    <scope>NUCLEOTIDE SEQUENCE</scope>
    <source>
        <strain evidence="1">KR_2_A2</strain>
    </source>
</reference>
<accession>A0A8S9U7U6</accession>